<dbReference type="Proteomes" id="UP001060215">
    <property type="component" value="Chromosome 15"/>
</dbReference>
<evidence type="ECO:0000313" key="1">
    <source>
        <dbReference type="EMBL" id="KAI7986286.1"/>
    </source>
</evidence>
<sequence length="118" mass="13192">MLTGKSLWNGNKIQKFRIFSLTLVKGMHGLLKLPNENEVSDEAIDFLKGCFAGKAMDRLTAQMLLNHPFVAGLGEDNEDNKEELPVEDSEEKCCVISILSLSDYEADDECSLSYFPDD</sequence>
<dbReference type="EMBL" id="CM045772">
    <property type="protein sequence ID" value="KAI7986286.1"/>
    <property type="molecule type" value="Genomic_DNA"/>
</dbReference>
<comment type="caution">
    <text evidence="1">The sequence shown here is derived from an EMBL/GenBank/DDBJ whole genome shotgun (WGS) entry which is preliminary data.</text>
</comment>
<reference evidence="1 2" key="1">
    <citation type="journal article" date="2022" name="Plant J.">
        <title>Chromosome-level genome of Camellia lanceoleosa provides a valuable resource for understanding genome evolution and self-incompatibility.</title>
        <authorList>
            <person name="Gong W."/>
            <person name="Xiao S."/>
            <person name="Wang L."/>
            <person name="Liao Z."/>
            <person name="Chang Y."/>
            <person name="Mo W."/>
            <person name="Hu G."/>
            <person name="Li W."/>
            <person name="Zhao G."/>
            <person name="Zhu H."/>
            <person name="Hu X."/>
            <person name="Ji K."/>
            <person name="Xiang X."/>
            <person name="Song Q."/>
            <person name="Yuan D."/>
            <person name="Jin S."/>
            <person name="Zhang L."/>
        </authorList>
    </citation>
    <scope>NUCLEOTIDE SEQUENCE [LARGE SCALE GENOMIC DNA]</scope>
    <source>
        <strain evidence="1">SQ_2022a</strain>
    </source>
</reference>
<organism evidence="1 2">
    <name type="scientific">Camellia lanceoleosa</name>
    <dbReference type="NCBI Taxonomy" id="1840588"/>
    <lineage>
        <taxon>Eukaryota</taxon>
        <taxon>Viridiplantae</taxon>
        <taxon>Streptophyta</taxon>
        <taxon>Embryophyta</taxon>
        <taxon>Tracheophyta</taxon>
        <taxon>Spermatophyta</taxon>
        <taxon>Magnoliopsida</taxon>
        <taxon>eudicotyledons</taxon>
        <taxon>Gunneridae</taxon>
        <taxon>Pentapetalae</taxon>
        <taxon>asterids</taxon>
        <taxon>Ericales</taxon>
        <taxon>Theaceae</taxon>
        <taxon>Camellia</taxon>
    </lineage>
</organism>
<proteinExistence type="predicted"/>
<accession>A0ACC0FFV6</accession>
<keyword evidence="2" id="KW-1185">Reference proteome</keyword>
<name>A0ACC0FFV6_9ERIC</name>
<evidence type="ECO:0000313" key="2">
    <source>
        <dbReference type="Proteomes" id="UP001060215"/>
    </source>
</evidence>
<gene>
    <name evidence="1" type="ORF">LOK49_LG14G01679</name>
</gene>
<protein>
    <submittedName>
        <fullName evidence="1">Uncharacterized protein</fullName>
    </submittedName>
</protein>